<dbReference type="KEGG" id="ani:ANIA_06484"/>
<evidence type="ECO:0000256" key="6">
    <source>
        <dbReference type="ARBA" id="ARBA00023004"/>
    </source>
</evidence>
<organism evidence="8 9">
    <name type="scientific">Emericella nidulans (strain FGSC A4 / ATCC 38163 / CBS 112.46 / NRRL 194 / M139)</name>
    <name type="common">Aspergillus nidulans</name>
    <dbReference type="NCBI Taxonomy" id="227321"/>
    <lineage>
        <taxon>Eukaryota</taxon>
        <taxon>Fungi</taxon>
        <taxon>Dikarya</taxon>
        <taxon>Ascomycota</taxon>
        <taxon>Pezizomycotina</taxon>
        <taxon>Eurotiomycetes</taxon>
        <taxon>Eurotiomycetidae</taxon>
        <taxon>Eurotiales</taxon>
        <taxon>Aspergillaceae</taxon>
        <taxon>Aspergillus</taxon>
        <taxon>Aspergillus subgen. Nidulantes</taxon>
    </lineage>
</organism>
<dbReference type="RefSeq" id="XP_664088.1">
    <property type="nucleotide sequence ID" value="XM_658996.1"/>
</dbReference>
<name>Q5AYZ6_EMENI</name>
<dbReference type="InterPro" id="IPR042098">
    <property type="entry name" value="TauD-like_sf"/>
</dbReference>
<reference evidence="9" key="2">
    <citation type="journal article" date="2009" name="Fungal Genet. Biol.">
        <title>The 2008 update of the Aspergillus nidulans genome annotation: a community effort.</title>
        <authorList>
            <person name="Wortman J.R."/>
            <person name="Gilsenan J.M."/>
            <person name="Joardar V."/>
            <person name="Deegan J."/>
            <person name="Clutterbuck J."/>
            <person name="Andersen M.R."/>
            <person name="Archer D."/>
            <person name="Bencina M."/>
            <person name="Braus G."/>
            <person name="Coutinho P."/>
            <person name="von Dohren H."/>
            <person name="Doonan J."/>
            <person name="Driessen A.J."/>
            <person name="Durek P."/>
            <person name="Espeso E."/>
            <person name="Fekete E."/>
            <person name="Flipphi M."/>
            <person name="Estrada C.G."/>
            <person name="Geysens S."/>
            <person name="Goldman G."/>
            <person name="de Groot P.W."/>
            <person name="Hansen K."/>
            <person name="Harris S.D."/>
            <person name="Heinekamp T."/>
            <person name="Helmstaedt K."/>
            <person name="Henrissat B."/>
            <person name="Hofmann G."/>
            <person name="Homan T."/>
            <person name="Horio T."/>
            <person name="Horiuchi H."/>
            <person name="James S."/>
            <person name="Jones M."/>
            <person name="Karaffa L."/>
            <person name="Karanyi Z."/>
            <person name="Kato M."/>
            <person name="Keller N."/>
            <person name="Kelly D.E."/>
            <person name="Kiel J.A."/>
            <person name="Kim J.M."/>
            <person name="van der Klei I.J."/>
            <person name="Klis F.M."/>
            <person name="Kovalchuk A."/>
            <person name="Krasevec N."/>
            <person name="Kubicek C.P."/>
            <person name="Liu B."/>
            <person name="Maccabe A."/>
            <person name="Meyer V."/>
            <person name="Mirabito P."/>
            <person name="Miskei M."/>
            <person name="Mos M."/>
            <person name="Mullins J."/>
            <person name="Nelson D.R."/>
            <person name="Nielsen J."/>
            <person name="Oakley B.R."/>
            <person name="Osmani S.A."/>
            <person name="Pakula T."/>
            <person name="Paszewski A."/>
            <person name="Paulsen I."/>
            <person name="Pilsyk S."/>
            <person name="Pocsi I."/>
            <person name="Punt P.J."/>
            <person name="Ram A.F."/>
            <person name="Ren Q."/>
            <person name="Robellet X."/>
            <person name="Robson G."/>
            <person name="Seiboth B."/>
            <person name="van Solingen P."/>
            <person name="Specht T."/>
            <person name="Sun J."/>
            <person name="Taheri-Talesh N."/>
            <person name="Takeshita N."/>
            <person name="Ussery D."/>
            <person name="vanKuyk P.A."/>
            <person name="Visser H."/>
            <person name="van de Vondervoort P.J."/>
            <person name="de Vries R.P."/>
            <person name="Walton J."/>
            <person name="Xiang X."/>
            <person name="Xiong Y."/>
            <person name="Zeng A.P."/>
            <person name="Brandt B.W."/>
            <person name="Cornell M.J."/>
            <person name="van den Hondel C.A."/>
            <person name="Visser J."/>
            <person name="Oliver S.G."/>
            <person name="Turner G."/>
        </authorList>
    </citation>
    <scope>GENOME REANNOTATION</scope>
    <source>
        <strain evidence="9">FGSC A4 / ATCC 38163 / CBS 112.46 / NRRL 194 / M139</strain>
    </source>
</reference>
<comment type="similarity">
    <text evidence="2">Belongs to the TfdA dioxygenase family.</text>
</comment>
<dbReference type="Pfam" id="PF02668">
    <property type="entry name" value="TauD"/>
    <property type="match status" value="1"/>
</dbReference>
<dbReference type="GO" id="GO:0016706">
    <property type="term" value="F:2-oxoglutarate-dependent dioxygenase activity"/>
    <property type="evidence" value="ECO:0000318"/>
    <property type="project" value="GO_Central"/>
</dbReference>
<dbReference type="HOGENOM" id="CLU_036005_1_0_1"/>
<dbReference type="InParanoid" id="Q5AYZ6"/>
<dbReference type="PANTHER" id="PTHR30468:SF20">
    <property type="entry name" value="TAUD_TFDA-LIKE DOMAIN-CONTAINING PROTEIN-RELATED"/>
    <property type="match status" value="1"/>
</dbReference>
<dbReference type="OMA" id="GWHADTS"/>
<keyword evidence="9" id="KW-1185">Reference proteome</keyword>
<dbReference type="SUPFAM" id="SSF51197">
    <property type="entry name" value="Clavaminate synthase-like"/>
    <property type="match status" value="1"/>
</dbReference>
<accession>C8V039</accession>
<evidence type="ECO:0000259" key="7">
    <source>
        <dbReference type="Pfam" id="PF02668"/>
    </source>
</evidence>
<evidence type="ECO:0000256" key="1">
    <source>
        <dbReference type="ARBA" id="ARBA00001954"/>
    </source>
</evidence>
<keyword evidence="6" id="KW-0408">Iron</keyword>
<evidence type="ECO:0000256" key="3">
    <source>
        <dbReference type="ARBA" id="ARBA00022723"/>
    </source>
</evidence>
<evidence type="ECO:0000256" key="5">
    <source>
        <dbReference type="ARBA" id="ARBA00023002"/>
    </source>
</evidence>
<protein>
    <recommendedName>
        <fullName evidence="7">TauD/TfdA-like domain-containing protein</fullName>
    </recommendedName>
</protein>
<feature type="domain" description="TauD/TfdA-like" evidence="7">
    <location>
        <begin position="28"/>
        <end position="283"/>
    </location>
</feature>
<evidence type="ECO:0000313" key="9">
    <source>
        <dbReference type="Proteomes" id="UP000000560"/>
    </source>
</evidence>
<proteinExistence type="inferred from homology"/>
<dbReference type="PANTHER" id="PTHR30468">
    <property type="entry name" value="ALPHA-KETOGLUTARATE-DEPENDENT SULFONATE DIOXYGENASE"/>
    <property type="match status" value="1"/>
</dbReference>
<reference evidence="9" key="1">
    <citation type="journal article" date="2005" name="Nature">
        <title>Sequencing of Aspergillus nidulans and comparative analysis with A. fumigatus and A. oryzae.</title>
        <authorList>
            <person name="Galagan J.E."/>
            <person name="Calvo S.E."/>
            <person name="Cuomo C."/>
            <person name="Ma L.J."/>
            <person name="Wortman J.R."/>
            <person name="Batzoglou S."/>
            <person name="Lee S.I."/>
            <person name="Basturkmen M."/>
            <person name="Spevak C.C."/>
            <person name="Clutterbuck J."/>
            <person name="Kapitonov V."/>
            <person name="Jurka J."/>
            <person name="Scazzocchio C."/>
            <person name="Farman M."/>
            <person name="Butler J."/>
            <person name="Purcell S."/>
            <person name="Harris S."/>
            <person name="Braus G.H."/>
            <person name="Draht O."/>
            <person name="Busch S."/>
            <person name="D'Enfert C."/>
            <person name="Bouchier C."/>
            <person name="Goldman G.H."/>
            <person name="Bell-Pedersen D."/>
            <person name="Griffiths-Jones S."/>
            <person name="Doonan J.H."/>
            <person name="Yu J."/>
            <person name="Vienken K."/>
            <person name="Pain A."/>
            <person name="Freitag M."/>
            <person name="Selker E.U."/>
            <person name="Archer D.B."/>
            <person name="Penalva M.A."/>
            <person name="Oakley B.R."/>
            <person name="Momany M."/>
            <person name="Tanaka T."/>
            <person name="Kumagai T."/>
            <person name="Asai K."/>
            <person name="Machida M."/>
            <person name="Nierman W.C."/>
            <person name="Denning D.W."/>
            <person name="Caddick M."/>
            <person name="Hynes M."/>
            <person name="Paoletti M."/>
            <person name="Fischer R."/>
            <person name="Miller B."/>
            <person name="Dyer P."/>
            <person name="Sachs M.S."/>
            <person name="Osmani S.A."/>
            <person name="Birren B.W."/>
        </authorList>
    </citation>
    <scope>NUCLEOTIDE SEQUENCE [LARGE SCALE GENOMIC DNA]</scope>
    <source>
        <strain evidence="9">FGSC A4 / ATCC 38163 / CBS 112.46 / NRRL 194 / M139</strain>
    </source>
</reference>
<keyword evidence="3" id="KW-0479">Metal-binding</keyword>
<evidence type="ECO:0000313" key="8">
    <source>
        <dbReference type="EMBL" id="CBF69362.1"/>
    </source>
</evidence>
<comment type="cofactor">
    <cofactor evidence="1">
        <name>Fe(2+)</name>
        <dbReference type="ChEBI" id="CHEBI:29033"/>
    </cofactor>
</comment>
<dbReference type="GO" id="GO:0005737">
    <property type="term" value="C:cytoplasm"/>
    <property type="evidence" value="ECO:0000318"/>
    <property type="project" value="GO_Central"/>
</dbReference>
<accession>Q5AYZ6</accession>
<dbReference type="GeneID" id="2871383"/>
<dbReference type="GO" id="GO:0046872">
    <property type="term" value="F:metal ion binding"/>
    <property type="evidence" value="ECO:0007669"/>
    <property type="project" value="UniProtKB-KW"/>
</dbReference>
<dbReference type="InterPro" id="IPR051323">
    <property type="entry name" value="AtsK-like"/>
</dbReference>
<keyword evidence="4" id="KW-0223">Dioxygenase</keyword>
<evidence type="ECO:0000256" key="4">
    <source>
        <dbReference type="ARBA" id="ARBA00022964"/>
    </source>
</evidence>
<dbReference type="InterPro" id="IPR003819">
    <property type="entry name" value="TauD/TfdA-like"/>
</dbReference>
<dbReference type="OrthoDB" id="10257314at2759"/>
<gene>
    <name evidence="8" type="ORF">ANIA_06484</name>
</gene>
<sequence>MADYNPTPSYPQPQRLTGALSQFKYIESTPALGREYMDLQLSSILENDEMVRDLAITASERGVLLFNDQNITPFELKRLLVKLGKLTGNPPEAGLHRSAFPSQIHSHLDIPEVEDPDIFIISSVTQKKSLADALPTGGRKFASWGWHTDESYEKYPPAYTGFKIAKSPPTGGDTLFVSSYGLYEHLSEPWQKFADGLTATHSAKEFLRFMEKGMTLDGELQRGHPENVGLEFRASQYASPLALYTNCSFNPADMRTVLRMITDSSDLQTRKRWNDNGVAIWDKLRYWREALLRPEFCLQGRVSSQ</sequence>
<dbReference type="EMBL" id="BN001301">
    <property type="protein sequence ID" value="CBF69362.1"/>
    <property type="molecule type" value="Genomic_DNA"/>
</dbReference>
<dbReference type="Gene3D" id="3.60.130.10">
    <property type="entry name" value="Clavaminate synthase-like"/>
    <property type="match status" value="1"/>
</dbReference>
<evidence type="ECO:0000256" key="2">
    <source>
        <dbReference type="ARBA" id="ARBA00005896"/>
    </source>
</evidence>
<dbReference type="Proteomes" id="UP000000560">
    <property type="component" value="Chromosome I"/>
</dbReference>
<dbReference type="AlphaFoldDB" id="Q5AYZ6"/>
<keyword evidence="5" id="KW-0560">Oxidoreductase</keyword>
<dbReference type="eggNOG" id="ENOG502QS4K">
    <property type="taxonomic scope" value="Eukaryota"/>
</dbReference>